<evidence type="ECO:0000259" key="6">
    <source>
        <dbReference type="PROSITE" id="PS50090"/>
    </source>
</evidence>
<evidence type="ECO:0000259" key="7">
    <source>
        <dbReference type="PROSITE" id="PS51294"/>
    </source>
</evidence>
<dbReference type="PANTHER" id="PTHR46621:SF1">
    <property type="entry name" value="SNRNA-ACTIVATING PROTEIN COMPLEX SUBUNIT 4"/>
    <property type="match status" value="1"/>
</dbReference>
<gene>
    <name evidence="8" type="ORF">ACAOBT_LOCUS14712</name>
</gene>
<evidence type="ECO:0000256" key="4">
    <source>
        <dbReference type="ARBA" id="ARBA00023163"/>
    </source>
</evidence>
<dbReference type="GO" id="GO:0005634">
    <property type="term" value="C:nucleus"/>
    <property type="evidence" value="ECO:0007669"/>
    <property type="project" value="UniProtKB-SubCell"/>
</dbReference>
<feature type="domain" description="Myb-like" evidence="6">
    <location>
        <begin position="244"/>
        <end position="296"/>
    </location>
</feature>
<sequence length="369" mass="44380">MISDEDDDGDGYNFEIPELLNIKSVYKYDPLASLRPEEKLVIDSCHDLDLKKLLLLNRTRRLHLIKLYKKLKDLLIECKQNIIEKHELVKKAKNMKLQQIYSKSWRLGAPYFKDTQYYFSPLNVDTLRKKENNELSVYDFVMTQKWSSTDCEKMVSSVTFNYNLNLQMAIKKEIATLTRNGITNGDNEQIRELQRQLERFDDNKTEWPPLNSDEHIDWERISEKFLNTKYSAFECRSFWHMYLHPKINKNQWTAKEDSNLKQLVTKYRFQNWSEISESLGSKRTCLQVCKHYFTDLHRHFKVGSFTQEEDDLLISLIRKYQMGNHIPWAKIVKHFKDRKRTQLYQRSLEYVSGYSCRSYINMRLLHFYI</sequence>
<dbReference type="EMBL" id="CAKOFQ010006914">
    <property type="protein sequence ID" value="CAH1981868.1"/>
    <property type="molecule type" value="Genomic_DNA"/>
</dbReference>
<evidence type="ECO:0000256" key="3">
    <source>
        <dbReference type="ARBA" id="ARBA00023125"/>
    </source>
</evidence>
<evidence type="ECO:0000313" key="8">
    <source>
        <dbReference type="EMBL" id="CAH1981868.1"/>
    </source>
</evidence>
<dbReference type="GO" id="GO:0042796">
    <property type="term" value="P:snRNA transcription by RNA polymerase III"/>
    <property type="evidence" value="ECO:0007669"/>
    <property type="project" value="TreeGrafter"/>
</dbReference>
<accession>A0A9P0KYS7</accession>
<dbReference type="InterPro" id="IPR051575">
    <property type="entry name" value="Myb-like_DNA-bd"/>
</dbReference>
<dbReference type="OrthoDB" id="2143914at2759"/>
<dbReference type="GO" id="GO:0019185">
    <property type="term" value="C:snRNA-activating protein complex"/>
    <property type="evidence" value="ECO:0007669"/>
    <property type="project" value="TreeGrafter"/>
</dbReference>
<evidence type="ECO:0000313" key="9">
    <source>
        <dbReference type="Proteomes" id="UP001152888"/>
    </source>
</evidence>
<dbReference type="CDD" id="cd00167">
    <property type="entry name" value="SANT"/>
    <property type="match status" value="2"/>
</dbReference>
<keyword evidence="4" id="KW-0804">Transcription</keyword>
<evidence type="ECO:0000256" key="1">
    <source>
        <dbReference type="ARBA" id="ARBA00004123"/>
    </source>
</evidence>
<feature type="domain" description="Myb-like" evidence="6">
    <location>
        <begin position="297"/>
        <end position="351"/>
    </location>
</feature>
<evidence type="ECO:0008006" key="10">
    <source>
        <dbReference type="Google" id="ProtNLM"/>
    </source>
</evidence>
<dbReference type="PROSITE" id="PS51294">
    <property type="entry name" value="HTH_MYB"/>
    <property type="match status" value="1"/>
</dbReference>
<feature type="domain" description="HTH myb-type" evidence="7">
    <location>
        <begin position="244"/>
        <end position="302"/>
    </location>
</feature>
<dbReference type="GO" id="GO:0042795">
    <property type="term" value="P:snRNA transcription by RNA polymerase II"/>
    <property type="evidence" value="ECO:0007669"/>
    <property type="project" value="TreeGrafter"/>
</dbReference>
<keyword evidence="9" id="KW-1185">Reference proteome</keyword>
<proteinExistence type="predicted"/>
<keyword evidence="5" id="KW-0539">Nucleus</keyword>
<dbReference type="InterPro" id="IPR017930">
    <property type="entry name" value="Myb_dom"/>
</dbReference>
<comment type="caution">
    <text evidence="8">The sequence shown here is derived from an EMBL/GenBank/DDBJ whole genome shotgun (WGS) entry which is preliminary data.</text>
</comment>
<dbReference type="SUPFAM" id="SSF46689">
    <property type="entry name" value="Homeodomain-like"/>
    <property type="match status" value="1"/>
</dbReference>
<protein>
    <recommendedName>
        <fullName evidence="10">snRNA-activating protein complex subunit 4</fullName>
    </recommendedName>
</protein>
<dbReference type="InterPro" id="IPR009057">
    <property type="entry name" value="Homeodomain-like_sf"/>
</dbReference>
<dbReference type="PANTHER" id="PTHR46621">
    <property type="entry name" value="SNRNA-ACTIVATING PROTEIN COMPLEX SUBUNIT 4"/>
    <property type="match status" value="1"/>
</dbReference>
<dbReference type="InterPro" id="IPR001005">
    <property type="entry name" value="SANT/Myb"/>
</dbReference>
<dbReference type="Pfam" id="PF00249">
    <property type="entry name" value="Myb_DNA-binding"/>
    <property type="match status" value="2"/>
</dbReference>
<dbReference type="Gene3D" id="1.10.10.60">
    <property type="entry name" value="Homeodomain-like"/>
    <property type="match status" value="2"/>
</dbReference>
<dbReference type="AlphaFoldDB" id="A0A9P0KYS7"/>
<keyword evidence="3" id="KW-0238">DNA-binding</keyword>
<organism evidence="8 9">
    <name type="scientific">Acanthoscelides obtectus</name>
    <name type="common">Bean weevil</name>
    <name type="synonym">Bruchus obtectus</name>
    <dbReference type="NCBI Taxonomy" id="200917"/>
    <lineage>
        <taxon>Eukaryota</taxon>
        <taxon>Metazoa</taxon>
        <taxon>Ecdysozoa</taxon>
        <taxon>Arthropoda</taxon>
        <taxon>Hexapoda</taxon>
        <taxon>Insecta</taxon>
        <taxon>Pterygota</taxon>
        <taxon>Neoptera</taxon>
        <taxon>Endopterygota</taxon>
        <taxon>Coleoptera</taxon>
        <taxon>Polyphaga</taxon>
        <taxon>Cucujiformia</taxon>
        <taxon>Chrysomeloidea</taxon>
        <taxon>Chrysomelidae</taxon>
        <taxon>Bruchinae</taxon>
        <taxon>Bruchini</taxon>
        <taxon>Acanthoscelides</taxon>
    </lineage>
</organism>
<comment type="subcellular location">
    <subcellularLocation>
        <location evidence="1">Nucleus</location>
    </subcellularLocation>
</comment>
<evidence type="ECO:0000256" key="5">
    <source>
        <dbReference type="ARBA" id="ARBA00023242"/>
    </source>
</evidence>
<dbReference type="Proteomes" id="UP001152888">
    <property type="component" value="Unassembled WGS sequence"/>
</dbReference>
<evidence type="ECO:0000256" key="2">
    <source>
        <dbReference type="ARBA" id="ARBA00023015"/>
    </source>
</evidence>
<name>A0A9P0KYS7_ACAOB</name>
<dbReference type="PROSITE" id="PS50090">
    <property type="entry name" value="MYB_LIKE"/>
    <property type="match status" value="2"/>
</dbReference>
<dbReference type="GO" id="GO:0001006">
    <property type="term" value="F:RNA polymerase III type 3 promoter sequence-specific DNA binding"/>
    <property type="evidence" value="ECO:0007669"/>
    <property type="project" value="TreeGrafter"/>
</dbReference>
<dbReference type="GO" id="GO:0000978">
    <property type="term" value="F:RNA polymerase II cis-regulatory region sequence-specific DNA binding"/>
    <property type="evidence" value="ECO:0007669"/>
    <property type="project" value="TreeGrafter"/>
</dbReference>
<reference evidence="8" key="1">
    <citation type="submission" date="2022-03" db="EMBL/GenBank/DDBJ databases">
        <authorList>
            <person name="Sayadi A."/>
        </authorList>
    </citation>
    <scope>NUCLEOTIDE SEQUENCE</scope>
</reference>
<keyword evidence="2" id="KW-0805">Transcription regulation</keyword>
<dbReference type="SMART" id="SM00717">
    <property type="entry name" value="SANT"/>
    <property type="match status" value="3"/>
</dbReference>